<evidence type="ECO:0000313" key="4">
    <source>
        <dbReference type="Proteomes" id="UP000295122"/>
    </source>
</evidence>
<dbReference type="PROSITE" id="PS00061">
    <property type="entry name" value="ADH_SHORT"/>
    <property type="match status" value="1"/>
</dbReference>
<dbReference type="Gene3D" id="3.40.50.720">
    <property type="entry name" value="NAD(P)-binding Rossmann-like Domain"/>
    <property type="match status" value="1"/>
</dbReference>
<gene>
    <name evidence="3" type="ORF">EV668_2272</name>
</gene>
<comment type="similarity">
    <text evidence="1">Belongs to the short-chain dehydrogenases/reductases (SDR) family.</text>
</comment>
<protein>
    <submittedName>
        <fullName evidence="3">3-oxoacyl-[acyl-carrier protein] reductase</fullName>
    </submittedName>
</protein>
<comment type="caution">
    <text evidence="3">The sequence shown here is derived from an EMBL/GenBank/DDBJ whole genome shotgun (WGS) entry which is preliminary data.</text>
</comment>
<evidence type="ECO:0000256" key="1">
    <source>
        <dbReference type="ARBA" id="ARBA00006484"/>
    </source>
</evidence>
<dbReference type="Proteomes" id="UP000295122">
    <property type="component" value="Unassembled WGS sequence"/>
</dbReference>
<dbReference type="InterPro" id="IPR036291">
    <property type="entry name" value="NAD(P)-bd_dom_sf"/>
</dbReference>
<dbReference type="RefSeq" id="WP_133769827.1">
    <property type="nucleotide sequence ID" value="NZ_SNZR01000011.1"/>
</dbReference>
<dbReference type="NCBIfam" id="NF005559">
    <property type="entry name" value="PRK07231.1"/>
    <property type="match status" value="1"/>
</dbReference>
<dbReference type="FunFam" id="3.40.50.720:FF:000084">
    <property type="entry name" value="Short-chain dehydrogenase reductase"/>
    <property type="match status" value="1"/>
</dbReference>
<sequence>MRLAGKRALVTGAAAGFGRVIAETFAREGASVVLADRDGDGARTAAAALGAPTTSVAGDVSSVSDVARMVAAAQEAFGGLDIVVNNAGIISNREPHEEVEEETFDRLMAINVKSLYCMSRAAVPVLRQQGTGGSIVNIGSTGGLRPRPGVAWYNGSKGAVHAITKTLAVELAPDNIRVNAIAPALAPTSMINAVLGGTDTEEGRAAILTSIPLGRLCAPSDVANACLWLCEDASSYITGIIVPVDGGRTV</sequence>
<dbReference type="PRINTS" id="PR00081">
    <property type="entry name" value="GDHRDH"/>
</dbReference>
<dbReference type="PRINTS" id="PR00080">
    <property type="entry name" value="SDRFAMILY"/>
</dbReference>
<keyword evidence="2" id="KW-0560">Oxidoreductase</keyword>
<evidence type="ECO:0000256" key="2">
    <source>
        <dbReference type="ARBA" id="ARBA00023002"/>
    </source>
</evidence>
<dbReference type="InterPro" id="IPR002347">
    <property type="entry name" value="SDR_fam"/>
</dbReference>
<reference evidence="3 4" key="1">
    <citation type="submission" date="2019-03" db="EMBL/GenBank/DDBJ databases">
        <title>Genomic Encyclopedia of Type Strains, Phase IV (KMG-IV): sequencing the most valuable type-strain genomes for metagenomic binning, comparative biology and taxonomic classification.</title>
        <authorList>
            <person name="Goeker M."/>
        </authorList>
    </citation>
    <scope>NUCLEOTIDE SEQUENCE [LARGE SCALE GENOMIC DNA]</scope>
    <source>
        <strain evidence="3 4">DSM 25903</strain>
    </source>
</reference>
<dbReference type="PANTHER" id="PTHR43639:SF1">
    <property type="entry name" value="SHORT-CHAIN DEHYDROGENASE_REDUCTASE FAMILY PROTEIN"/>
    <property type="match status" value="1"/>
</dbReference>
<dbReference type="PANTHER" id="PTHR43639">
    <property type="entry name" value="OXIDOREDUCTASE, SHORT-CHAIN DEHYDROGENASE/REDUCTASE FAMILY (AFU_ORTHOLOGUE AFUA_5G02870)"/>
    <property type="match status" value="1"/>
</dbReference>
<dbReference type="InterPro" id="IPR020904">
    <property type="entry name" value="Sc_DH/Rdtase_CS"/>
</dbReference>
<organism evidence="3 4">
    <name type="scientific">Enterovirga rhinocerotis</name>
    <dbReference type="NCBI Taxonomy" id="1339210"/>
    <lineage>
        <taxon>Bacteria</taxon>
        <taxon>Pseudomonadati</taxon>
        <taxon>Pseudomonadota</taxon>
        <taxon>Alphaproteobacteria</taxon>
        <taxon>Hyphomicrobiales</taxon>
        <taxon>Methylobacteriaceae</taxon>
        <taxon>Enterovirga</taxon>
    </lineage>
</organism>
<keyword evidence="4" id="KW-1185">Reference proteome</keyword>
<dbReference type="GO" id="GO:0016491">
    <property type="term" value="F:oxidoreductase activity"/>
    <property type="evidence" value="ECO:0007669"/>
    <property type="project" value="UniProtKB-KW"/>
</dbReference>
<proteinExistence type="inferred from homology"/>
<evidence type="ECO:0000313" key="3">
    <source>
        <dbReference type="EMBL" id="TDR94980.1"/>
    </source>
</evidence>
<dbReference type="OrthoDB" id="9790146at2"/>
<name>A0A4R7C8L5_9HYPH</name>
<dbReference type="EMBL" id="SNZR01000011">
    <property type="protein sequence ID" value="TDR94980.1"/>
    <property type="molecule type" value="Genomic_DNA"/>
</dbReference>
<accession>A0A4R7C8L5</accession>
<dbReference type="SUPFAM" id="SSF51735">
    <property type="entry name" value="NAD(P)-binding Rossmann-fold domains"/>
    <property type="match status" value="1"/>
</dbReference>
<dbReference type="Pfam" id="PF13561">
    <property type="entry name" value="adh_short_C2"/>
    <property type="match status" value="1"/>
</dbReference>
<dbReference type="AlphaFoldDB" id="A0A4R7C8L5"/>